<reference evidence="2" key="1">
    <citation type="journal article" date="2019" name="Int. J. Syst. Evol. Microbiol.">
        <title>The Global Catalogue of Microorganisms (GCM) 10K type strain sequencing project: providing services to taxonomists for standard genome sequencing and annotation.</title>
        <authorList>
            <consortium name="The Broad Institute Genomics Platform"/>
            <consortium name="The Broad Institute Genome Sequencing Center for Infectious Disease"/>
            <person name="Wu L."/>
            <person name="Ma J."/>
        </authorList>
    </citation>
    <scope>NUCLEOTIDE SEQUENCE [LARGE SCALE GENOMIC DNA]</scope>
    <source>
        <strain evidence="2">TISTR 2466</strain>
    </source>
</reference>
<keyword evidence="2" id="KW-1185">Reference proteome</keyword>
<proteinExistence type="predicted"/>
<name>A0ABW5S2K5_9BACL</name>
<organism evidence="1 2">
    <name type="scientific">Sporolactobacillus shoreicorticis</name>
    <dbReference type="NCBI Taxonomy" id="1923877"/>
    <lineage>
        <taxon>Bacteria</taxon>
        <taxon>Bacillati</taxon>
        <taxon>Bacillota</taxon>
        <taxon>Bacilli</taxon>
        <taxon>Bacillales</taxon>
        <taxon>Sporolactobacillaceae</taxon>
        <taxon>Sporolactobacillus</taxon>
    </lineage>
</organism>
<dbReference type="Proteomes" id="UP001597399">
    <property type="component" value="Unassembled WGS sequence"/>
</dbReference>
<comment type="caution">
    <text evidence="1">The sequence shown here is derived from an EMBL/GenBank/DDBJ whole genome shotgun (WGS) entry which is preliminary data.</text>
</comment>
<sequence length="201" mass="23578">MFRGEPISTYYSPQLEQIDEKICALIQERKKIAGDNPELPSEETFQSWGKKFGHYPDMLREIFTMMQNEDVFRPRVEPKKFRCFVPVMSGQKFGDQMICVTHLRQYENASVLSLTVASPFDYKEHDDQRQLDYELKIPDSSYDCRSDDGSGSEGLWIRNYIITPAIPDELPDLKLVFQEQEFFPKQKRTGNVFELNLRKTN</sequence>
<accession>A0ABW5S2K5</accession>
<evidence type="ECO:0000313" key="2">
    <source>
        <dbReference type="Proteomes" id="UP001597399"/>
    </source>
</evidence>
<gene>
    <name evidence="1" type="ORF">ACFSUE_06405</name>
</gene>
<evidence type="ECO:0000313" key="1">
    <source>
        <dbReference type="EMBL" id="MFD2693262.1"/>
    </source>
</evidence>
<protein>
    <submittedName>
        <fullName evidence="1">Uncharacterized protein</fullName>
    </submittedName>
</protein>
<dbReference type="EMBL" id="JBHUMQ010000015">
    <property type="protein sequence ID" value="MFD2693262.1"/>
    <property type="molecule type" value="Genomic_DNA"/>
</dbReference>
<dbReference type="RefSeq" id="WP_253058194.1">
    <property type="nucleotide sequence ID" value="NZ_JAMXWM010000002.1"/>
</dbReference>